<dbReference type="GO" id="GO:0016491">
    <property type="term" value="F:oxidoreductase activity"/>
    <property type="evidence" value="ECO:0007669"/>
    <property type="project" value="TreeGrafter"/>
</dbReference>
<accession>A0A4R4DN89</accession>
<dbReference type="EMBL" id="SKBM01000009">
    <property type="protein sequence ID" value="TCZ63052.1"/>
    <property type="molecule type" value="Genomic_DNA"/>
</dbReference>
<dbReference type="OrthoDB" id="9785826at2"/>
<dbReference type="PANTHER" id="PTHR43544">
    <property type="entry name" value="SHORT-CHAIN DEHYDROGENASE/REDUCTASE"/>
    <property type="match status" value="1"/>
</dbReference>
<dbReference type="PANTHER" id="PTHR43544:SF12">
    <property type="entry name" value="NAD(P)-BINDING ROSSMANN-FOLD SUPERFAMILY PROTEIN"/>
    <property type="match status" value="1"/>
</dbReference>
<dbReference type="GO" id="GO:0005737">
    <property type="term" value="C:cytoplasm"/>
    <property type="evidence" value="ECO:0007669"/>
    <property type="project" value="TreeGrafter"/>
</dbReference>
<dbReference type="RefSeq" id="WP_132288905.1">
    <property type="nucleotide sequence ID" value="NZ_SKBM01000009.1"/>
</dbReference>
<comment type="caution">
    <text evidence="1">The sequence shown here is derived from an EMBL/GenBank/DDBJ whole genome shotgun (WGS) entry which is preliminary data.</text>
</comment>
<evidence type="ECO:0000313" key="1">
    <source>
        <dbReference type="EMBL" id="TCZ63052.1"/>
    </source>
</evidence>
<reference evidence="1 2" key="1">
    <citation type="submission" date="2019-03" db="EMBL/GenBank/DDBJ databases">
        <title>Paracraurococcus aquatilis NE82 genome sequence.</title>
        <authorList>
            <person name="Zhao Y."/>
            <person name="Du Z."/>
        </authorList>
    </citation>
    <scope>NUCLEOTIDE SEQUENCE [LARGE SCALE GENOMIC DNA]</scope>
    <source>
        <strain evidence="1 2">NE82</strain>
    </source>
</reference>
<dbReference type="AlphaFoldDB" id="A0A4R4DN89"/>
<dbReference type="SUPFAM" id="SSF51735">
    <property type="entry name" value="NAD(P)-binding Rossmann-fold domains"/>
    <property type="match status" value="1"/>
</dbReference>
<proteinExistence type="predicted"/>
<dbReference type="PRINTS" id="PR00081">
    <property type="entry name" value="GDHRDH"/>
</dbReference>
<dbReference type="Pfam" id="PF13561">
    <property type="entry name" value="adh_short_C2"/>
    <property type="match status" value="1"/>
</dbReference>
<dbReference type="InterPro" id="IPR036291">
    <property type="entry name" value="NAD(P)-bd_dom_sf"/>
</dbReference>
<dbReference type="InterPro" id="IPR002347">
    <property type="entry name" value="SDR_fam"/>
</dbReference>
<protein>
    <submittedName>
        <fullName evidence="1">SDR family NAD(P)-dependent oxidoreductase</fullName>
    </submittedName>
</protein>
<gene>
    <name evidence="1" type="ORF">EXY23_11830</name>
</gene>
<organism evidence="1 2">
    <name type="scientific">Roseicella aquatilis</name>
    <dbReference type="NCBI Taxonomy" id="2527868"/>
    <lineage>
        <taxon>Bacteria</taxon>
        <taxon>Pseudomonadati</taxon>
        <taxon>Pseudomonadota</taxon>
        <taxon>Alphaproteobacteria</taxon>
        <taxon>Acetobacterales</taxon>
        <taxon>Roseomonadaceae</taxon>
        <taxon>Roseicella</taxon>
    </lineage>
</organism>
<keyword evidence="2" id="KW-1185">Reference proteome</keyword>
<dbReference type="Proteomes" id="UP000295023">
    <property type="component" value="Unassembled WGS sequence"/>
</dbReference>
<dbReference type="Gene3D" id="3.40.50.720">
    <property type="entry name" value="NAD(P)-binding Rossmann-like Domain"/>
    <property type="match status" value="1"/>
</dbReference>
<evidence type="ECO:0000313" key="2">
    <source>
        <dbReference type="Proteomes" id="UP000295023"/>
    </source>
</evidence>
<name>A0A4R4DN89_9PROT</name>
<sequence length="229" mass="23827">MSGSALVLGASGGIGGALLGALEAEGRWRRVIGLSRRGEPTCDLTDEASIAAAAAWVARETPDLALVVVATGFLHDGRFQPEKAMRQLDPAHLAHSFAVNAIGPALAMKHLLPLLRRDGPAVFAALSARVGSIGDNRLGGWWSYRASKAALNQLVRTAAVELRRSHPGAAVVAIHPGTVASGLSAPFSKAGLEVQRPEAAARRILEVLAGIGPERSGGFLDHLGKPVPW</sequence>
<dbReference type="InterPro" id="IPR051468">
    <property type="entry name" value="Fungal_SecMetab_SDRs"/>
</dbReference>